<dbReference type="AlphaFoldDB" id="A0A1V4IRK6"/>
<evidence type="ECO:0000313" key="2">
    <source>
        <dbReference type="Proteomes" id="UP000190080"/>
    </source>
</evidence>
<protein>
    <recommendedName>
        <fullName evidence="3">DNA mismatch repair protein MutL</fullName>
    </recommendedName>
</protein>
<organism evidence="1 2">
    <name type="scientific">Clostridium oryzae</name>
    <dbReference type="NCBI Taxonomy" id="1450648"/>
    <lineage>
        <taxon>Bacteria</taxon>
        <taxon>Bacillati</taxon>
        <taxon>Bacillota</taxon>
        <taxon>Clostridia</taxon>
        <taxon>Eubacteriales</taxon>
        <taxon>Clostridiaceae</taxon>
        <taxon>Clostridium</taxon>
    </lineage>
</organism>
<dbReference type="EMBL" id="MZGV01000014">
    <property type="protein sequence ID" value="OPJ62566.1"/>
    <property type="molecule type" value="Genomic_DNA"/>
</dbReference>
<dbReference type="STRING" id="1450648.CLORY_16960"/>
<dbReference type="InterPro" id="IPR036890">
    <property type="entry name" value="HATPase_C_sf"/>
</dbReference>
<dbReference type="RefSeq" id="WP_079423259.1">
    <property type="nucleotide sequence ID" value="NZ_MZGV01000014.1"/>
</dbReference>
<dbReference type="SUPFAM" id="SSF55874">
    <property type="entry name" value="ATPase domain of HSP90 chaperone/DNA topoisomerase II/histidine kinase"/>
    <property type="match status" value="1"/>
</dbReference>
<dbReference type="OrthoDB" id="8765545at2"/>
<accession>A0A1V4IRK6</accession>
<evidence type="ECO:0008006" key="3">
    <source>
        <dbReference type="Google" id="ProtNLM"/>
    </source>
</evidence>
<reference evidence="1 2" key="1">
    <citation type="submission" date="2017-03" db="EMBL/GenBank/DDBJ databases">
        <title>Genome sequence of Clostridium oryzae DSM 28571.</title>
        <authorList>
            <person name="Poehlein A."/>
            <person name="Daniel R."/>
        </authorList>
    </citation>
    <scope>NUCLEOTIDE SEQUENCE [LARGE SCALE GENOMIC DNA]</scope>
    <source>
        <strain evidence="1 2">DSM 28571</strain>
    </source>
</reference>
<dbReference type="Gene3D" id="3.30.565.10">
    <property type="entry name" value="Histidine kinase-like ATPase, C-terminal domain"/>
    <property type="match status" value="1"/>
</dbReference>
<gene>
    <name evidence="1" type="ORF">CLORY_16960</name>
</gene>
<name>A0A1V4IRK6_9CLOT</name>
<evidence type="ECO:0000313" key="1">
    <source>
        <dbReference type="EMBL" id="OPJ62566.1"/>
    </source>
</evidence>
<dbReference type="Pfam" id="PF13589">
    <property type="entry name" value="HATPase_c_3"/>
    <property type="match status" value="1"/>
</dbReference>
<sequence length="671" mass="78866">MENILITPEGIQKNLKNIKPLDAICEYIWNGFDASANIVKIKLHYNEFGLINMLTVCDNGSGIVYEELKQKFQPFNESKKAKNINRTNHSIPHGRQGIGRLTFFSFAQTARWETVYQKENKRYRYCLRMNKDSINTYDDNGGKKPIVTNEDCGTEVIFSQIITMSKQDIIDTVKKEFFWFLELNRSNNYAIWIDDQLISWDEYIVEKVKIDMNAYGLNQKYEVEIVQWNKSLGNEYSKIYYIGSDNIERYKEPTKLNKKSDDFFHSVFVKSKYFDNLHFEKPKSENQIGMFSNRNDTEYKGLVYALNQYLLSYRKKYLKMASNNYINLLIDKKVYPEFNTSNIIDTYRKRELDNLVETLYTAQPKIFTGLNDQNKKIVLHLLNLIMDNSNKPELFNVLKQIIELDEDEIKELSDVLKYTSLNNITKVIKLIEDRIKVVQGLKELVFDKDLFVKEVPHIQEIVENHYWLFGEQYNLITAAEPDFELALKGLIQMSTGETKKIYLNHEDKNKEMDIYMLRQDHMGNVTENVVVELKRPTVTLGEEQLSQVKKYMRVIKSDDRFNSDSVKWTYYLVGNKFNSNGYMEGEIEGHKSWGEQHLVHSEANGNHKIYVLKWSDVFDEFARKHSYLMDKLKTKEEIWLQKHASADEVVDAIKENAATMEPPIIPKKATR</sequence>
<proteinExistence type="predicted"/>
<keyword evidence="2" id="KW-1185">Reference proteome</keyword>
<dbReference type="Proteomes" id="UP000190080">
    <property type="component" value="Unassembled WGS sequence"/>
</dbReference>
<comment type="caution">
    <text evidence="1">The sequence shown here is derived from an EMBL/GenBank/DDBJ whole genome shotgun (WGS) entry which is preliminary data.</text>
</comment>